<dbReference type="Gene3D" id="3.40.30.10">
    <property type="entry name" value="Glutaredoxin"/>
    <property type="match status" value="1"/>
</dbReference>
<evidence type="ECO:0000256" key="3">
    <source>
        <dbReference type="ARBA" id="ARBA00022490"/>
    </source>
</evidence>
<sequence length="166" mass="18392">MQQAIPYRSWQPLITHSSTNTHFTITTSNLTHRIGLSPKEDTCLSSNDNNTIPFFVSPKMVRNMVLENAVMVFSRRGCCMSHVVNRLLLGLGVNPAVHELDEKEELAVVRELEAIVGANDSNHATTLQFPAIFIGGKLFGGLDRVMATHISGELIPILKEARALWL</sequence>
<dbReference type="GO" id="GO:0005737">
    <property type="term" value="C:cytoplasm"/>
    <property type="evidence" value="ECO:0007669"/>
    <property type="project" value="UniProtKB-SubCell"/>
</dbReference>
<dbReference type="SUPFAM" id="SSF52833">
    <property type="entry name" value="Thioredoxin-like"/>
    <property type="match status" value="1"/>
</dbReference>
<dbReference type="InterPro" id="IPR002109">
    <property type="entry name" value="Glutaredoxin"/>
</dbReference>
<name>A0AAN9SRQ2_PSOTE</name>
<comment type="similarity">
    <text evidence="2">Belongs to the glutaredoxin family. CC-type subfamily.</text>
</comment>
<dbReference type="EMBL" id="JAYMYS010000002">
    <property type="protein sequence ID" value="KAK7405013.1"/>
    <property type="molecule type" value="Genomic_DNA"/>
</dbReference>
<dbReference type="Pfam" id="PF00462">
    <property type="entry name" value="Glutaredoxin"/>
    <property type="match status" value="1"/>
</dbReference>
<evidence type="ECO:0000256" key="2">
    <source>
        <dbReference type="ARBA" id="ARBA00007568"/>
    </source>
</evidence>
<dbReference type="CDD" id="cd03419">
    <property type="entry name" value="GRX_GRXh_1_2_like"/>
    <property type="match status" value="1"/>
</dbReference>
<proteinExistence type="inferred from homology"/>
<organism evidence="6 7">
    <name type="scientific">Psophocarpus tetragonolobus</name>
    <name type="common">Winged bean</name>
    <name type="synonym">Dolichos tetragonolobus</name>
    <dbReference type="NCBI Taxonomy" id="3891"/>
    <lineage>
        <taxon>Eukaryota</taxon>
        <taxon>Viridiplantae</taxon>
        <taxon>Streptophyta</taxon>
        <taxon>Embryophyta</taxon>
        <taxon>Tracheophyta</taxon>
        <taxon>Spermatophyta</taxon>
        <taxon>Magnoliopsida</taxon>
        <taxon>eudicotyledons</taxon>
        <taxon>Gunneridae</taxon>
        <taxon>Pentapetalae</taxon>
        <taxon>rosids</taxon>
        <taxon>fabids</taxon>
        <taxon>Fabales</taxon>
        <taxon>Fabaceae</taxon>
        <taxon>Papilionoideae</taxon>
        <taxon>50 kb inversion clade</taxon>
        <taxon>NPAAA clade</taxon>
        <taxon>indigoferoid/millettioid clade</taxon>
        <taxon>Phaseoleae</taxon>
        <taxon>Psophocarpus</taxon>
    </lineage>
</organism>
<dbReference type="PANTHER" id="PTHR10168">
    <property type="entry name" value="GLUTAREDOXIN"/>
    <property type="match status" value="1"/>
</dbReference>
<feature type="domain" description="Glutaredoxin" evidence="5">
    <location>
        <begin position="70"/>
        <end position="138"/>
    </location>
</feature>
<gene>
    <name evidence="6" type="ORF">VNO78_06144</name>
</gene>
<dbReference type="PROSITE" id="PS51354">
    <property type="entry name" value="GLUTAREDOXIN_2"/>
    <property type="match status" value="1"/>
</dbReference>
<protein>
    <recommendedName>
        <fullName evidence="5">Glutaredoxin domain-containing protein</fullName>
    </recommendedName>
</protein>
<keyword evidence="3" id="KW-0963">Cytoplasm</keyword>
<keyword evidence="4" id="KW-0676">Redox-active center</keyword>
<keyword evidence="7" id="KW-1185">Reference proteome</keyword>
<evidence type="ECO:0000256" key="4">
    <source>
        <dbReference type="ARBA" id="ARBA00023284"/>
    </source>
</evidence>
<comment type="subcellular location">
    <subcellularLocation>
        <location evidence="1">Cytoplasm</location>
    </subcellularLocation>
</comment>
<accession>A0AAN9SRQ2</accession>
<evidence type="ECO:0000313" key="7">
    <source>
        <dbReference type="Proteomes" id="UP001386955"/>
    </source>
</evidence>
<evidence type="ECO:0000259" key="5">
    <source>
        <dbReference type="Pfam" id="PF00462"/>
    </source>
</evidence>
<dbReference type="AlphaFoldDB" id="A0AAN9SRQ2"/>
<evidence type="ECO:0000256" key="1">
    <source>
        <dbReference type="ARBA" id="ARBA00004496"/>
    </source>
</evidence>
<dbReference type="InterPro" id="IPR036249">
    <property type="entry name" value="Thioredoxin-like_sf"/>
</dbReference>
<dbReference type="Proteomes" id="UP001386955">
    <property type="component" value="Unassembled WGS sequence"/>
</dbReference>
<dbReference type="InterPro" id="IPR011905">
    <property type="entry name" value="GlrX-like_pln_2"/>
</dbReference>
<comment type="caution">
    <text evidence="6">The sequence shown here is derived from an EMBL/GenBank/DDBJ whole genome shotgun (WGS) entry which is preliminary data.</text>
</comment>
<reference evidence="6 7" key="1">
    <citation type="submission" date="2024-01" db="EMBL/GenBank/DDBJ databases">
        <title>The genomes of 5 underutilized Papilionoideae crops provide insights into root nodulation and disease resistanc.</title>
        <authorList>
            <person name="Jiang F."/>
        </authorList>
    </citation>
    <scope>NUCLEOTIDE SEQUENCE [LARGE SCALE GENOMIC DNA]</scope>
    <source>
        <strain evidence="6">DUOXIRENSHENG_FW03</strain>
        <tissue evidence="6">Leaves</tissue>
    </source>
</reference>
<evidence type="ECO:0000313" key="6">
    <source>
        <dbReference type="EMBL" id="KAK7405013.1"/>
    </source>
</evidence>
<dbReference type="NCBIfam" id="TIGR02189">
    <property type="entry name" value="GlrX-like_plant"/>
    <property type="match status" value="1"/>
</dbReference>